<evidence type="ECO:0000259" key="1">
    <source>
        <dbReference type="Pfam" id="PF00078"/>
    </source>
</evidence>
<organism evidence="2 3">
    <name type="scientific">Nicotiana attenuata</name>
    <name type="common">Coyote tobacco</name>
    <dbReference type="NCBI Taxonomy" id="49451"/>
    <lineage>
        <taxon>Eukaryota</taxon>
        <taxon>Viridiplantae</taxon>
        <taxon>Streptophyta</taxon>
        <taxon>Embryophyta</taxon>
        <taxon>Tracheophyta</taxon>
        <taxon>Spermatophyta</taxon>
        <taxon>Magnoliopsida</taxon>
        <taxon>eudicotyledons</taxon>
        <taxon>Gunneridae</taxon>
        <taxon>Pentapetalae</taxon>
        <taxon>asterids</taxon>
        <taxon>lamiids</taxon>
        <taxon>Solanales</taxon>
        <taxon>Solanaceae</taxon>
        <taxon>Nicotianoideae</taxon>
        <taxon>Nicotianeae</taxon>
        <taxon>Nicotiana</taxon>
    </lineage>
</organism>
<dbReference type="Pfam" id="PF00078">
    <property type="entry name" value="RVT_1"/>
    <property type="match status" value="1"/>
</dbReference>
<dbReference type="Gramene" id="OIT33688">
    <property type="protein sequence ID" value="OIT33688"/>
    <property type="gene ID" value="A4A49_54653"/>
</dbReference>
<gene>
    <name evidence="2" type="ORF">A4A49_54653</name>
</gene>
<proteinExistence type="predicted"/>
<evidence type="ECO:0000313" key="2">
    <source>
        <dbReference type="EMBL" id="OIT33688.1"/>
    </source>
</evidence>
<dbReference type="InterPro" id="IPR000477">
    <property type="entry name" value="RT_dom"/>
</dbReference>
<reference evidence="2" key="1">
    <citation type="submission" date="2016-11" db="EMBL/GenBank/DDBJ databases">
        <title>The genome of Nicotiana attenuata.</title>
        <authorList>
            <person name="Xu S."/>
            <person name="Brockmoeller T."/>
            <person name="Gaquerel E."/>
            <person name="Navarro A."/>
            <person name="Kuhl H."/>
            <person name="Gase K."/>
            <person name="Ling Z."/>
            <person name="Zhou W."/>
            <person name="Kreitzer C."/>
            <person name="Stanke M."/>
            <person name="Tang H."/>
            <person name="Lyons E."/>
            <person name="Pandey P."/>
            <person name="Pandey S.P."/>
            <person name="Timmermann B."/>
            <person name="Baldwin I.T."/>
        </authorList>
    </citation>
    <scope>NUCLEOTIDE SEQUENCE [LARGE SCALE GENOMIC DNA]</scope>
    <source>
        <strain evidence="2">UT</strain>
    </source>
</reference>
<dbReference type="PANTHER" id="PTHR31635:SF196">
    <property type="entry name" value="REVERSE TRANSCRIPTASE DOMAIN-CONTAINING PROTEIN-RELATED"/>
    <property type="match status" value="1"/>
</dbReference>
<comment type="caution">
    <text evidence="2">The sequence shown here is derived from an EMBL/GenBank/DDBJ whole genome shotgun (WGS) entry which is preliminary data.</text>
</comment>
<evidence type="ECO:0000313" key="3">
    <source>
        <dbReference type="Proteomes" id="UP000187609"/>
    </source>
</evidence>
<dbReference type="Proteomes" id="UP000187609">
    <property type="component" value="Unassembled WGS sequence"/>
</dbReference>
<accession>A0A314KWA7</accession>
<dbReference type="AlphaFoldDB" id="A0A314KWA7"/>
<protein>
    <recommendedName>
        <fullName evidence="1">Reverse transcriptase domain-containing protein</fullName>
    </recommendedName>
</protein>
<keyword evidence="3" id="KW-1185">Reference proteome</keyword>
<dbReference type="EMBL" id="MJEQ01000840">
    <property type="protein sequence ID" value="OIT33688.1"/>
    <property type="molecule type" value="Genomic_DNA"/>
</dbReference>
<feature type="domain" description="Reverse transcriptase" evidence="1">
    <location>
        <begin position="13"/>
        <end position="126"/>
    </location>
</feature>
<dbReference type="STRING" id="49451.A0A314KWA7"/>
<name>A0A314KWA7_NICAT</name>
<sequence>MQEASDLMVPFYFSCKIISKLLNTRLATVIYKVVSPNQAGFLKDRFHPRNYNAHSRACSQCQKPNANGNVIMKFDMAKAFDRVTWNYLCQAVRQFRLSEEWTNMIWRLISNNWYTININGGRHGFFQIREKKVIYFAAWYPKFQQGCRRGMPRCYHMVVEQF</sequence>
<dbReference type="PANTHER" id="PTHR31635">
    <property type="entry name" value="REVERSE TRANSCRIPTASE DOMAIN-CONTAINING PROTEIN-RELATED"/>
    <property type="match status" value="1"/>
</dbReference>